<feature type="chain" id="PRO_5023000694" evidence="2">
    <location>
        <begin position="26"/>
        <end position="265"/>
    </location>
</feature>
<feature type="region of interest" description="Disordered" evidence="1">
    <location>
        <begin position="56"/>
        <end position="84"/>
    </location>
</feature>
<keyword evidence="2" id="KW-0732">Signal</keyword>
<name>A0A5C1AAD9_9BACT</name>
<feature type="signal peptide" evidence="2">
    <location>
        <begin position="1"/>
        <end position="25"/>
    </location>
</feature>
<proteinExistence type="predicted"/>
<dbReference type="KEGG" id="lrs:PX52LOC_03121"/>
<dbReference type="AlphaFoldDB" id="A0A5C1AAD9"/>
<accession>A0A5C1AAD9</accession>
<evidence type="ECO:0000313" key="3">
    <source>
        <dbReference type="EMBL" id="QEL16181.1"/>
    </source>
</evidence>
<keyword evidence="4" id="KW-1185">Reference proteome</keyword>
<dbReference type="RefSeq" id="WP_149110939.1">
    <property type="nucleotide sequence ID" value="NZ_CP042425.1"/>
</dbReference>
<evidence type="ECO:0000256" key="2">
    <source>
        <dbReference type="SAM" id="SignalP"/>
    </source>
</evidence>
<gene>
    <name evidence="3" type="ORF">PX52LOC_03121</name>
</gene>
<evidence type="ECO:0000256" key="1">
    <source>
        <dbReference type="SAM" id="MobiDB-lite"/>
    </source>
</evidence>
<sequence length="265" mass="29274">MFRRRFVRTFGLMTLAVGSLSLAVAQEPKPEPKADAPALIPSPFRAFVVTDRRYKKPTAKDQAAAKPGETPGEDIGEDDPRNRASKMHDLVTDNALNPVVAIFSRVPPTANGTPTPELVKLAASVNELANDREFRAARLSSFIIFLTLGKEYPEAETRDEATKDTKAFDAVLKAQAKARNDELQKQAKDRGVAEPLEYRFIVPLALAPGKSDAVTAWNIDEKAAVTVVFYREMKAIETWKLDKPPTDDDVKKITAAVEKELRAKK</sequence>
<protein>
    <submittedName>
        <fullName evidence="3">Uncharacterized protein</fullName>
    </submittedName>
</protein>
<evidence type="ECO:0000313" key="4">
    <source>
        <dbReference type="Proteomes" id="UP000324974"/>
    </source>
</evidence>
<dbReference type="Proteomes" id="UP000324974">
    <property type="component" value="Chromosome"/>
</dbReference>
<dbReference type="EMBL" id="CP042425">
    <property type="protein sequence ID" value="QEL16181.1"/>
    <property type="molecule type" value="Genomic_DNA"/>
</dbReference>
<organism evidence="3 4">
    <name type="scientific">Limnoglobus roseus</name>
    <dbReference type="NCBI Taxonomy" id="2598579"/>
    <lineage>
        <taxon>Bacteria</taxon>
        <taxon>Pseudomonadati</taxon>
        <taxon>Planctomycetota</taxon>
        <taxon>Planctomycetia</taxon>
        <taxon>Gemmatales</taxon>
        <taxon>Gemmataceae</taxon>
        <taxon>Limnoglobus</taxon>
    </lineage>
</organism>
<reference evidence="4" key="1">
    <citation type="submission" date="2019-08" db="EMBL/GenBank/DDBJ databases">
        <title>Limnoglobus roseus gen. nov., sp. nov., a novel freshwater planctomycete with a giant genome from the family Gemmataceae.</title>
        <authorList>
            <person name="Kulichevskaya I.S."/>
            <person name="Naumoff D.G."/>
            <person name="Miroshnikov K."/>
            <person name="Ivanova A."/>
            <person name="Philippov D.A."/>
            <person name="Hakobyan A."/>
            <person name="Rijpstra I.C."/>
            <person name="Sinninghe Damste J.S."/>
            <person name="Liesack W."/>
            <person name="Dedysh S.N."/>
        </authorList>
    </citation>
    <scope>NUCLEOTIDE SEQUENCE [LARGE SCALE GENOMIC DNA]</scope>
    <source>
        <strain evidence="4">PX52</strain>
    </source>
</reference>